<keyword evidence="2" id="KW-0732">Signal</keyword>
<evidence type="ECO:0000256" key="1">
    <source>
        <dbReference type="SAM" id="Coils"/>
    </source>
</evidence>
<sequence length="381" mass="43841">MKKNIVTILSFFILVQLSFAQLPNGERTFYYTQTGRTYEPGQLSIYSEMNFYSKVGDFIGQGLTPANFQAVNYWLVAGNAVFTYGIMEHLDATLAVRAYQDTHYPNEFNFPDDIFLTVKAGGFKFGRNHFSQGFLTSFRFPTGEVHNYPFTEFAPASFQYAFMYAVSYYADPYLPERGFNAHFNAGWWNYNELGTTLYTYPNGNTLKATVNSSDFRMALAFSYPTGLFDFRMELTGILFIQQPDPYVYSAEEWAFISPSIRYKPFKWLSTDFGMDFRVSPADRNNTSGIPDISSTVDLPPNFPDWRVHMGFNVNLNVLSSEKTSVINYQQAKAKKQVELFETVIEEKEKAEAVQDEIENLRSIRKNAEKEIEELKKLLDDE</sequence>
<reference evidence="3" key="1">
    <citation type="journal article" date="2020" name="mSystems">
        <title>Genome- and Community-Level Interaction Insights into Carbon Utilization and Element Cycling Functions of Hydrothermarchaeota in Hydrothermal Sediment.</title>
        <authorList>
            <person name="Zhou Z."/>
            <person name="Liu Y."/>
            <person name="Xu W."/>
            <person name="Pan J."/>
            <person name="Luo Z.H."/>
            <person name="Li M."/>
        </authorList>
    </citation>
    <scope>NUCLEOTIDE SEQUENCE [LARGE SCALE GENOMIC DNA]</scope>
    <source>
        <strain evidence="3">HyVt-456</strain>
    </source>
</reference>
<evidence type="ECO:0000313" key="3">
    <source>
        <dbReference type="EMBL" id="HED11663.1"/>
    </source>
</evidence>
<dbReference type="Proteomes" id="UP000886005">
    <property type="component" value="Unassembled WGS sequence"/>
</dbReference>
<evidence type="ECO:0000256" key="2">
    <source>
        <dbReference type="SAM" id="SignalP"/>
    </source>
</evidence>
<keyword evidence="1" id="KW-0175">Coiled coil</keyword>
<feature type="coiled-coil region" evidence="1">
    <location>
        <begin position="343"/>
        <end position="380"/>
    </location>
</feature>
<protein>
    <submittedName>
        <fullName evidence="3">Uncharacterized protein</fullName>
    </submittedName>
</protein>
<dbReference type="AlphaFoldDB" id="A0A7V1LPB5"/>
<name>A0A7V1LPB5_CALAY</name>
<dbReference type="EMBL" id="DRLD01000372">
    <property type="protein sequence ID" value="HED11663.1"/>
    <property type="molecule type" value="Genomic_DNA"/>
</dbReference>
<comment type="caution">
    <text evidence="3">The sequence shown here is derived from an EMBL/GenBank/DDBJ whole genome shotgun (WGS) entry which is preliminary data.</text>
</comment>
<proteinExistence type="predicted"/>
<gene>
    <name evidence="3" type="ORF">ENJ10_13305</name>
</gene>
<feature type="signal peptide" evidence="2">
    <location>
        <begin position="1"/>
        <end position="20"/>
    </location>
</feature>
<accession>A0A7V1LPB5</accession>
<organism evidence="3">
    <name type="scientific">Caldithrix abyssi</name>
    <dbReference type="NCBI Taxonomy" id="187145"/>
    <lineage>
        <taxon>Bacteria</taxon>
        <taxon>Pseudomonadati</taxon>
        <taxon>Calditrichota</taxon>
        <taxon>Calditrichia</taxon>
        <taxon>Calditrichales</taxon>
        <taxon>Calditrichaceae</taxon>
        <taxon>Caldithrix</taxon>
    </lineage>
</organism>
<feature type="chain" id="PRO_5031125951" evidence="2">
    <location>
        <begin position="21"/>
        <end position="381"/>
    </location>
</feature>